<organism evidence="1">
    <name type="scientific">Magnetococcus massalia (strain MO-1)</name>
    <dbReference type="NCBI Taxonomy" id="451514"/>
    <lineage>
        <taxon>Bacteria</taxon>
        <taxon>Pseudomonadati</taxon>
        <taxon>Pseudomonadota</taxon>
        <taxon>Magnetococcia</taxon>
        <taxon>Magnetococcales</taxon>
        <taxon>Magnetococcaceae</taxon>
        <taxon>Magnetococcus</taxon>
    </lineage>
</organism>
<reference evidence="1" key="1">
    <citation type="submission" date="2015-04" db="EMBL/GenBank/DDBJ databases">
        <authorList>
            <person name="Syromyatnikov M.Y."/>
            <person name="Popov V.N."/>
        </authorList>
    </citation>
    <scope>NUCLEOTIDE SEQUENCE</scope>
    <source>
        <strain evidence="1">MO-1</strain>
    </source>
</reference>
<gene>
    <name evidence="1" type="ORF">MAGMO_3840</name>
</gene>
<sequence length="51" mass="5444">MLRNLASRLKSSNQQAAASILKGLDEILCLIQLGLPPALRKALATTNAIEN</sequence>
<dbReference type="AlphaFoldDB" id="A0A1S7LMV5"/>
<proteinExistence type="predicted"/>
<accession>A0A1S7LMV5</accession>
<protein>
    <recommendedName>
        <fullName evidence="2">Transposase</fullName>
    </recommendedName>
</protein>
<name>A0A1S7LMV5_MAGMO</name>
<evidence type="ECO:0000313" key="1">
    <source>
        <dbReference type="EMBL" id="CRH07968.1"/>
    </source>
</evidence>
<dbReference type="EMBL" id="LO017727">
    <property type="protein sequence ID" value="CRH07968.1"/>
    <property type="molecule type" value="Genomic_DNA"/>
</dbReference>
<evidence type="ECO:0008006" key="2">
    <source>
        <dbReference type="Google" id="ProtNLM"/>
    </source>
</evidence>